<comment type="caution">
    <text evidence="4">The sequence shown here is derived from an EMBL/GenBank/DDBJ whole genome shotgun (WGS) entry which is preliminary data.</text>
</comment>
<protein>
    <submittedName>
        <fullName evidence="4">GNAT family N-acetyltransferase</fullName>
    </submittedName>
</protein>
<dbReference type="Pfam" id="PF00583">
    <property type="entry name" value="Acetyltransf_1"/>
    <property type="match status" value="1"/>
</dbReference>
<evidence type="ECO:0000259" key="3">
    <source>
        <dbReference type="PROSITE" id="PS51186"/>
    </source>
</evidence>
<dbReference type="PANTHER" id="PTHR43877:SF2">
    <property type="entry name" value="AMINOALKYLPHOSPHONATE N-ACETYLTRANSFERASE-RELATED"/>
    <property type="match status" value="1"/>
</dbReference>
<sequence length="142" mass="15932">MHVIREARISDASQITLLLDALDYPGTGGFIQDKLSRLLSHPDEKLLVSVENEVVNGVISLHFIPQLALRGDFCRISYFCVSSAARGKGIGKALEEAAVQIAMGKGCDRIEVHCHSRRTSAHRFYFRQGYEESPKYFYKSIN</sequence>
<name>A0ABY2SG75_9HYPH</name>
<evidence type="ECO:0000313" key="5">
    <source>
        <dbReference type="Proteomes" id="UP000305202"/>
    </source>
</evidence>
<dbReference type="Gene3D" id="3.40.630.30">
    <property type="match status" value="1"/>
</dbReference>
<dbReference type="PANTHER" id="PTHR43877">
    <property type="entry name" value="AMINOALKYLPHOSPHONATE N-ACETYLTRANSFERASE-RELATED-RELATED"/>
    <property type="match status" value="1"/>
</dbReference>
<dbReference type="InterPro" id="IPR016181">
    <property type="entry name" value="Acyl_CoA_acyltransferase"/>
</dbReference>
<dbReference type="CDD" id="cd04301">
    <property type="entry name" value="NAT_SF"/>
    <property type="match status" value="1"/>
</dbReference>
<keyword evidence="1" id="KW-0808">Transferase</keyword>
<dbReference type="EMBL" id="SZPQ01000055">
    <property type="protein sequence ID" value="TKI02993.1"/>
    <property type="molecule type" value="Genomic_DNA"/>
</dbReference>
<dbReference type="PROSITE" id="PS51186">
    <property type="entry name" value="GNAT"/>
    <property type="match status" value="1"/>
</dbReference>
<evidence type="ECO:0000256" key="2">
    <source>
        <dbReference type="ARBA" id="ARBA00023315"/>
    </source>
</evidence>
<dbReference type="RefSeq" id="WP_136992716.1">
    <property type="nucleotide sequence ID" value="NZ_SZPQ01000055.1"/>
</dbReference>
<organism evidence="4 5">
    <name type="scientific">Martelella alba</name>
    <dbReference type="NCBI Taxonomy" id="2590451"/>
    <lineage>
        <taxon>Bacteria</taxon>
        <taxon>Pseudomonadati</taxon>
        <taxon>Pseudomonadota</taxon>
        <taxon>Alphaproteobacteria</taxon>
        <taxon>Hyphomicrobiales</taxon>
        <taxon>Aurantimonadaceae</taxon>
        <taxon>Martelella</taxon>
    </lineage>
</organism>
<evidence type="ECO:0000313" key="4">
    <source>
        <dbReference type="EMBL" id="TKI02993.1"/>
    </source>
</evidence>
<dbReference type="InterPro" id="IPR000182">
    <property type="entry name" value="GNAT_dom"/>
</dbReference>
<gene>
    <name evidence="4" type="ORF">FCN80_23255</name>
</gene>
<keyword evidence="2" id="KW-0012">Acyltransferase</keyword>
<evidence type="ECO:0000256" key="1">
    <source>
        <dbReference type="ARBA" id="ARBA00022679"/>
    </source>
</evidence>
<reference evidence="4 5" key="1">
    <citation type="submission" date="2019-04" db="EMBL/GenBank/DDBJ databases">
        <authorList>
            <person name="Li M."/>
            <person name="Gao C."/>
        </authorList>
    </citation>
    <scope>NUCLEOTIDE SEQUENCE [LARGE SCALE GENOMIC DNA]</scope>
    <source>
        <strain evidence="4 5">BGMRC 2031</strain>
    </source>
</reference>
<proteinExistence type="predicted"/>
<feature type="domain" description="N-acetyltransferase" evidence="3">
    <location>
        <begin position="2"/>
        <end position="142"/>
    </location>
</feature>
<accession>A0ABY2SG75</accession>
<dbReference type="Proteomes" id="UP000305202">
    <property type="component" value="Unassembled WGS sequence"/>
</dbReference>
<dbReference type="InterPro" id="IPR050832">
    <property type="entry name" value="Bact_Acetyltransf"/>
</dbReference>
<dbReference type="SUPFAM" id="SSF55729">
    <property type="entry name" value="Acyl-CoA N-acyltransferases (Nat)"/>
    <property type="match status" value="1"/>
</dbReference>
<keyword evidence="5" id="KW-1185">Reference proteome</keyword>